<evidence type="ECO:0008006" key="10">
    <source>
        <dbReference type="Google" id="ProtNLM"/>
    </source>
</evidence>
<dbReference type="PANTHER" id="PTHR10353:SF36">
    <property type="entry name" value="LP05116P"/>
    <property type="match status" value="1"/>
</dbReference>
<keyword evidence="5" id="KW-0326">Glycosidase</keyword>
<keyword evidence="9" id="KW-1185">Reference proteome</keyword>
<evidence type="ECO:0000256" key="3">
    <source>
        <dbReference type="ARBA" id="ARBA00022801"/>
    </source>
</evidence>
<proteinExistence type="inferred from homology"/>
<accession>A0ABD1F9P8</accession>
<feature type="chain" id="PRO_5044776033" description="Myrosinase 1-like" evidence="7">
    <location>
        <begin position="18"/>
        <end position="498"/>
    </location>
</feature>
<evidence type="ECO:0000256" key="5">
    <source>
        <dbReference type="ARBA" id="ARBA00023295"/>
    </source>
</evidence>
<evidence type="ECO:0000256" key="2">
    <source>
        <dbReference type="ARBA" id="ARBA00011738"/>
    </source>
</evidence>
<sequence>MIKLVILLSLCSIEVSSICQSCFPTDFLWGASTSSYQIEGAWNTSGKGENIWDWFTHSFPEKIKDGSNGDVAADSYNKYLDDVELLKNLGANVYRLSLSWSRILPNGTVNNINQEGVDYYINLLTALRENNIEPVVTIYHWDLPLPLHEMGGWTNPLIVDFYNVYADLCFSLFGDLVKYWLTLNESISQCYFGYGEGTHAPGYQESGTLTYICAYTQLLAHAKAYRTYNDTYKQMYNGEVGVVLVSLWYEPLTDSDEDKTAAENGVQWALGLFGHPIFIGNWPQVIIDRIGNLSALQGLNASRLPEFTSEEIELIKGTYDYMGFNYYTTFYATPINNIENIELVVQSYGVDRNVNSSVDPAWTSSASGLVYDVPTGIRSMLNWVAKNFGNPRILITENGWASLPESSLNDTERITYLQGHLCNTLKAIYIDGVNVFGYLNWSLIDNFEWDGGYDVRFGLVEVDFENSNRTRTPKQSYYAFQEIIKSNCISHCFVKRDD</sequence>
<dbReference type="SUPFAM" id="SSF51445">
    <property type="entry name" value="(Trans)glycosidases"/>
    <property type="match status" value="1"/>
</dbReference>
<evidence type="ECO:0000256" key="6">
    <source>
        <dbReference type="RuleBase" id="RU003690"/>
    </source>
</evidence>
<dbReference type="InterPro" id="IPR001360">
    <property type="entry name" value="Glyco_hydro_1"/>
</dbReference>
<reference evidence="8 9" key="1">
    <citation type="submission" date="2024-05" db="EMBL/GenBank/DDBJ databases">
        <title>Genetic variation in Jamaican populations of the coffee berry borer (Hypothenemus hampei).</title>
        <authorList>
            <person name="Errbii M."/>
            <person name="Myrie A."/>
        </authorList>
    </citation>
    <scope>NUCLEOTIDE SEQUENCE [LARGE SCALE GENOMIC DNA]</scope>
    <source>
        <strain evidence="8">JA-Hopewell-2020-01-JO</strain>
        <tissue evidence="8">Whole body</tissue>
    </source>
</reference>
<gene>
    <name evidence="8" type="ORF">ABEB36_003605</name>
</gene>
<protein>
    <recommendedName>
        <fullName evidence="10">Myrosinase 1-like</fullName>
    </recommendedName>
</protein>
<dbReference type="GO" id="GO:0016798">
    <property type="term" value="F:hydrolase activity, acting on glycosyl bonds"/>
    <property type="evidence" value="ECO:0007669"/>
    <property type="project" value="UniProtKB-KW"/>
</dbReference>
<dbReference type="Pfam" id="PF00232">
    <property type="entry name" value="Glyco_hydro_1"/>
    <property type="match status" value="1"/>
</dbReference>
<evidence type="ECO:0000313" key="8">
    <source>
        <dbReference type="EMBL" id="KAL1514332.1"/>
    </source>
</evidence>
<dbReference type="PROSITE" id="PS00653">
    <property type="entry name" value="GLYCOSYL_HYDROL_F1_2"/>
    <property type="match status" value="1"/>
</dbReference>
<evidence type="ECO:0000256" key="7">
    <source>
        <dbReference type="SAM" id="SignalP"/>
    </source>
</evidence>
<evidence type="ECO:0000313" key="9">
    <source>
        <dbReference type="Proteomes" id="UP001566132"/>
    </source>
</evidence>
<feature type="signal peptide" evidence="7">
    <location>
        <begin position="1"/>
        <end position="17"/>
    </location>
</feature>
<dbReference type="Gene3D" id="3.20.20.80">
    <property type="entry name" value="Glycosidases"/>
    <property type="match status" value="1"/>
</dbReference>
<evidence type="ECO:0000256" key="4">
    <source>
        <dbReference type="ARBA" id="ARBA00023180"/>
    </source>
</evidence>
<keyword evidence="7" id="KW-0732">Signal</keyword>
<name>A0ABD1F9P8_HYPHA</name>
<comment type="subunit">
    <text evidence="2">Homodimer.</text>
</comment>
<dbReference type="EMBL" id="JBDJPC010000002">
    <property type="protein sequence ID" value="KAL1514332.1"/>
    <property type="molecule type" value="Genomic_DNA"/>
</dbReference>
<dbReference type="PRINTS" id="PR00131">
    <property type="entry name" value="GLHYDRLASE1"/>
</dbReference>
<comment type="similarity">
    <text evidence="1 6">Belongs to the glycosyl hydrolase 1 family.</text>
</comment>
<dbReference type="InterPro" id="IPR017853">
    <property type="entry name" value="GH"/>
</dbReference>
<organism evidence="8 9">
    <name type="scientific">Hypothenemus hampei</name>
    <name type="common">Coffee berry borer</name>
    <dbReference type="NCBI Taxonomy" id="57062"/>
    <lineage>
        <taxon>Eukaryota</taxon>
        <taxon>Metazoa</taxon>
        <taxon>Ecdysozoa</taxon>
        <taxon>Arthropoda</taxon>
        <taxon>Hexapoda</taxon>
        <taxon>Insecta</taxon>
        <taxon>Pterygota</taxon>
        <taxon>Neoptera</taxon>
        <taxon>Endopterygota</taxon>
        <taxon>Coleoptera</taxon>
        <taxon>Polyphaga</taxon>
        <taxon>Cucujiformia</taxon>
        <taxon>Curculionidae</taxon>
        <taxon>Scolytinae</taxon>
        <taxon>Hypothenemus</taxon>
    </lineage>
</organism>
<dbReference type="FunFam" id="3.20.20.80:FF:000013">
    <property type="entry name" value="lactase-phlorizin hydrolase"/>
    <property type="match status" value="1"/>
</dbReference>
<evidence type="ECO:0000256" key="1">
    <source>
        <dbReference type="ARBA" id="ARBA00010838"/>
    </source>
</evidence>
<keyword evidence="3" id="KW-0378">Hydrolase</keyword>
<dbReference type="PANTHER" id="PTHR10353">
    <property type="entry name" value="GLYCOSYL HYDROLASE"/>
    <property type="match status" value="1"/>
</dbReference>
<keyword evidence="4" id="KW-0325">Glycoprotein</keyword>
<dbReference type="Proteomes" id="UP001566132">
    <property type="component" value="Unassembled WGS sequence"/>
</dbReference>
<dbReference type="InterPro" id="IPR033132">
    <property type="entry name" value="GH_1_N_CS"/>
</dbReference>
<comment type="caution">
    <text evidence="8">The sequence shown here is derived from an EMBL/GenBank/DDBJ whole genome shotgun (WGS) entry which is preliminary data.</text>
</comment>
<dbReference type="AlphaFoldDB" id="A0ABD1F9P8"/>